<feature type="transmembrane region" description="Helical" evidence="1">
    <location>
        <begin position="68"/>
        <end position="90"/>
    </location>
</feature>
<feature type="transmembrane region" description="Helical" evidence="1">
    <location>
        <begin position="131"/>
        <end position="149"/>
    </location>
</feature>
<dbReference type="GO" id="GO:0016020">
    <property type="term" value="C:membrane"/>
    <property type="evidence" value="ECO:0007669"/>
    <property type="project" value="UniProtKB-SubCell"/>
</dbReference>
<evidence type="ECO:0000256" key="1">
    <source>
        <dbReference type="SAM" id="Phobius"/>
    </source>
</evidence>
<evidence type="ECO:0000259" key="2">
    <source>
        <dbReference type="Pfam" id="PF14378"/>
    </source>
</evidence>
<accession>A0A6M4AVR9</accession>
<reference evidence="3 4" key="1">
    <citation type="submission" date="2020-01" db="EMBL/GenBank/DDBJ databases">
        <title>Sphingomonas sp. strain CSW-10.</title>
        <authorList>
            <person name="Chen W.-M."/>
        </authorList>
    </citation>
    <scope>NUCLEOTIDE SEQUENCE [LARGE SCALE GENOMIC DNA]</scope>
    <source>
        <strain evidence="3 4">CSW-10</strain>
    </source>
</reference>
<keyword evidence="1" id="KW-0472">Membrane</keyword>
<dbReference type="EMBL" id="CP053015">
    <property type="protein sequence ID" value="QJQ33223.1"/>
    <property type="molecule type" value="Genomic_DNA"/>
</dbReference>
<feature type="transmembrane region" description="Helical" evidence="1">
    <location>
        <begin position="36"/>
        <end position="56"/>
    </location>
</feature>
<name>A0A6M4AVR9_9SPHN</name>
<keyword evidence="1" id="KW-0812">Transmembrane</keyword>
<feature type="transmembrane region" description="Helical" evidence="1">
    <location>
        <begin position="12"/>
        <end position="30"/>
    </location>
</feature>
<dbReference type="RefSeq" id="WP_169947268.1">
    <property type="nucleotide sequence ID" value="NZ_CP053015.1"/>
</dbReference>
<gene>
    <name evidence="3" type="ORF">GV829_12910</name>
</gene>
<evidence type="ECO:0000313" key="4">
    <source>
        <dbReference type="Proteomes" id="UP000503018"/>
    </source>
</evidence>
<feature type="transmembrane region" description="Helical" evidence="1">
    <location>
        <begin position="250"/>
        <end position="266"/>
    </location>
</feature>
<sequence length="318" mass="34746">MAETRKGRDDLAWITLALILLSIAILQGRGPLWIELASLLPISLATVALGAASIFYTRVRQRPNFAAMCLSLLQILLFSAAGSLLSYLLAREGGALWDSTFAQWDAAIGFDWLAYVRWVDSHGWMVLPLKLAYASLIPQILVLVLAQGFSGQIRDMRRMILAAMLCGTVTILLSPLFPAVSNFVHLGLTTADFRHVDPWAGYIHLAHFEALRAGTMESLSLTKAQGIITFPSYHAGLATVTLWAFWRTPWVRWPGVITAILTIVATPVDGGHYLVDILAGTGLALACIAVSAKAVDWDSNRLLALLTARQRQPQLVTT</sequence>
<dbReference type="Pfam" id="PF14378">
    <property type="entry name" value="PAP2_3"/>
    <property type="match status" value="1"/>
</dbReference>
<dbReference type="Gene3D" id="1.20.144.10">
    <property type="entry name" value="Phosphatidic acid phosphatase type 2/haloperoxidase"/>
    <property type="match status" value="1"/>
</dbReference>
<dbReference type="KEGG" id="slan:GV829_12910"/>
<protein>
    <submittedName>
        <fullName evidence="3">Phosphatase PAP2 family protein</fullName>
    </submittedName>
</protein>
<dbReference type="AlphaFoldDB" id="A0A6M4AVR9"/>
<feature type="transmembrane region" description="Helical" evidence="1">
    <location>
        <begin position="161"/>
        <end position="180"/>
    </location>
</feature>
<proteinExistence type="predicted"/>
<dbReference type="InterPro" id="IPR026841">
    <property type="entry name" value="Aur1/Ipt1"/>
</dbReference>
<dbReference type="Proteomes" id="UP000503018">
    <property type="component" value="Chromosome"/>
</dbReference>
<organism evidence="3 4">
    <name type="scientific">Sphingomonas lacunae</name>
    <dbReference type="NCBI Taxonomy" id="2698828"/>
    <lineage>
        <taxon>Bacteria</taxon>
        <taxon>Pseudomonadati</taxon>
        <taxon>Pseudomonadota</taxon>
        <taxon>Alphaproteobacteria</taxon>
        <taxon>Sphingomonadales</taxon>
        <taxon>Sphingomonadaceae</taxon>
        <taxon>Sphingomonas</taxon>
    </lineage>
</organism>
<evidence type="ECO:0000313" key="3">
    <source>
        <dbReference type="EMBL" id="QJQ33223.1"/>
    </source>
</evidence>
<keyword evidence="1" id="KW-1133">Transmembrane helix</keyword>
<keyword evidence="4" id="KW-1185">Reference proteome</keyword>
<feature type="domain" description="Inositolphosphotransferase Aur1/Ipt1" evidence="2">
    <location>
        <begin position="101"/>
        <end position="289"/>
    </location>
</feature>